<accession>A0AA35LKL2</accession>
<evidence type="ECO:0000313" key="3">
    <source>
        <dbReference type="Proteomes" id="UP001178461"/>
    </source>
</evidence>
<evidence type="ECO:0000313" key="2">
    <source>
        <dbReference type="EMBL" id="CAI5797716.1"/>
    </source>
</evidence>
<dbReference type="EMBL" id="OX395143">
    <property type="protein sequence ID" value="CAI5797716.1"/>
    <property type="molecule type" value="Genomic_DNA"/>
</dbReference>
<evidence type="ECO:0000256" key="1">
    <source>
        <dbReference type="SAM" id="MobiDB-lite"/>
    </source>
</evidence>
<feature type="region of interest" description="Disordered" evidence="1">
    <location>
        <begin position="1"/>
        <end position="129"/>
    </location>
</feature>
<gene>
    <name evidence="2" type="ORF">PODLI_1B016494</name>
</gene>
<feature type="compositionally biased region" description="Low complexity" evidence="1">
    <location>
        <begin position="96"/>
        <end position="110"/>
    </location>
</feature>
<dbReference type="Proteomes" id="UP001178461">
    <property type="component" value="Chromosome 16"/>
</dbReference>
<protein>
    <submittedName>
        <fullName evidence="2">Uncharacterized protein</fullName>
    </submittedName>
</protein>
<dbReference type="AlphaFoldDB" id="A0AA35LKL2"/>
<keyword evidence="3" id="KW-1185">Reference proteome</keyword>
<name>A0AA35LKL2_9SAUR</name>
<organism evidence="2 3">
    <name type="scientific">Podarcis lilfordi</name>
    <name type="common">Lilford's wall lizard</name>
    <dbReference type="NCBI Taxonomy" id="74358"/>
    <lineage>
        <taxon>Eukaryota</taxon>
        <taxon>Metazoa</taxon>
        <taxon>Chordata</taxon>
        <taxon>Craniata</taxon>
        <taxon>Vertebrata</taxon>
        <taxon>Euteleostomi</taxon>
        <taxon>Lepidosauria</taxon>
        <taxon>Squamata</taxon>
        <taxon>Bifurcata</taxon>
        <taxon>Unidentata</taxon>
        <taxon>Episquamata</taxon>
        <taxon>Laterata</taxon>
        <taxon>Lacertibaenia</taxon>
        <taxon>Lacertidae</taxon>
        <taxon>Podarcis</taxon>
    </lineage>
</organism>
<proteinExistence type="predicted"/>
<sequence length="129" mass="13661">MEELPAVMGSLGSPAALERRASPRSRRTPAPSNERPGRKGHAASPGKREKKPPAEAEAARGQRKGEASAASGEKRRQRRSAVRKGSPSGGARERTAFGACALPAALAGDLPSEREERGRQTGARQVRKM</sequence>
<feature type="compositionally biased region" description="Basic and acidic residues" evidence="1">
    <location>
        <begin position="51"/>
        <end position="66"/>
    </location>
</feature>
<reference evidence="2" key="1">
    <citation type="submission" date="2022-12" db="EMBL/GenBank/DDBJ databases">
        <authorList>
            <person name="Alioto T."/>
            <person name="Alioto T."/>
            <person name="Gomez Garrido J."/>
        </authorList>
    </citation>
    <scope>NUCLEOTIDE SEQUENCE</scope>
</reference>